<protein>
    <submittedName>
        <fullName evidence="1">DUF3151 domain-containing protein</fullName>
    </submittedName>
</protein>
<dbReference type="InterPro" id="IPR014487">
    <property type="entry name" value="DUF3151"/>
</dbReference>
<accession>A0ABV4ULE2</accession>
<comment type="caution">
    <text evidence="1">The sequence shown here is derived from an EMBL/GenBank/DDBJ whole genome shotgun (WGS) entry which is preliminary data.</text>
</comment>
<name>A0ABV4ULE2_9MICC</name>
<proteinExistence type="predicted"/>
<evidence type="ECO:0000313" key="2">
    <source>
        <dbReference type="Proteomes" id="UP001575652"/>
    </source>
</evidence>
<gene>
    <name evidence="1" type="ORF">ACETWP_07690</name>
</gene>
<dbReference type="Proteomes" id="UP001575652">
    <property type="component" value="Unassembled WGS sequence"/>
</dbReference>
<evidence type="ECO:0000313" key="1">
    <source>
        <dbReference type="EMBL" id="MFB0834466.1"/>
    </source>
</evidence>
<reference evidence="1 2" key="1">
    <citation type="submission" date="2024-09" db="EMBL/GenBank/DDBJ databases">
        <authorList>
            <person name="Salinas-Garcia M.A."/>
            <person name="Prieme A."/>
        </authorList>
    </citation>
    <scope>NUCLEOTIDE SEQUENCE [LARGE SCALE GENOMIC DNA]</scope>
    <source>
        <strain evidence="1 2">DSM 21081</strain>
    </source>
</reference>
<sequence>MSDELGRNLLGIPETLLPADTEVDALLAAGDEPVDVAAKHPASSLAWALLADEADAEGRAVESYAYARVGYHRGLDALRRAGWRGQGPVPWRHAPNRGFLRALYALRRAAAAIGEAEEVERIGKFLDDSDPSAREAIERGES</sequence>
<dbReference type="Pfam" id="PF11349">
    <property type="entry name" value="DUF3151"/>
    <property type="match status" value="1"/>
</dbReference>
<keyword evidence="2" id="KW-1185">Reference proteome</keyword>
<dbReference type="RefSeq" id="WP_373971642.1">
    <property type="nucleotide sequence ID" value="NZ_JBHDLJ010000005.1"/>
</dbReference>
<organism evidence="1 2">
    <name type="scientific">Arthrobacter halodurans</name>
    <dbReference type="NCBI Taxonomy" id="516699"/>
    <lineage>
        <taxon>Bacteria</taxon>
        <taxon>Bacillati</taxon>
        <taxon>Actinomycetota</taxon>
        <taxon>Actinomycetes</taxon>
        <taxon>Micrococcales</taxon>
        <taxon>Micrococcaceae</taxon>
        <taxon>Arthrobacter</taxon>
    </lineage>
</organism>
<dbReference type="EMBL" id="JBHDLJ010000005">
    <property type="protein sequence ID" value="MFB0834466.1"/>
    <property type="molecule type" value="Genomic_DNA"/>
</dbReference>
<dbReference type="PIRSF" id="PIRSF017349">
    <property type="entry name" value="UCP017349"/>
    <property type="match status" value="1"/>
</dbReference>